<keyword evidence="1" id="KW-0812">Transmembrane</keyword>
<feature type="transmembrane region" description="Helical" evidence="1">
    <location>
        <begin position="57"/>
        <end position="78"/>
    </location>
</feature>
<protein>
    <submittedName>
        <fullName evidence="2">Uncharacterized protein</fullName>
    </submittedName>
</protein>
<feature type="transmembrane region" description="Helical" evidence="1">
    <location>
        <begin position="136"/>
        <end position="154"/>
    </location>
</feature>
<keyword evidence="1" id="KW-1133">Transmembrane helix</keyword>
<organism evidence="2 3">
    <name type="scientific">Noviluteimonas lactosilytica</name>
    <dbReference type="NCBI Taxonomy" id="2888523"/>
    <lineage>
        <taxon>Bacteria</taxon>
        <taxon>Pseudomonadati</taxon>
        <taxon>Pseudomonadota</taxon>
        <taxon>Gammaproteobacteria</taxon>
        <taxon>Lysobacterales</taxon>
        <taxon>Lysobacteraceae</taxon>
        <taxon>Noviluteimonas</taxon>
    </lineage>
</organism>
<keyword evidence="3" id="KW-1185">Reference proteome</keyword>
<feature type="transmembrane region" description="Helical" evidence="1">
    <location>
        <begin position="85"/>
        <end position="104"/>
    </location>
</feature>
<accession>A0ABS8JF83</accession>
<reference evidence="2" key="1">
    <citation type="submission" date="2021-10" db="EMBL/GenBank/DDBJ databases">
        <authorList>
            <person name="Lyu M."/>
            <person name="Wang X."/>
            <person name="Meng X."/>
            <person name="Xu K."/>
        </authorList>
    </citation>
    <scope>NUCLEOTIDE SEQUENCE</scope>
    <source>
        <strain evidence="2">A6</strain>
    </source>
</reference>
<feature type="transmembrane region" description="Helical" evidence="1">
    <location>
        <begin position="12"/>
        <end position="37"/>
    </location>
</feature>
<keyword evidence="1" id="KW-0472">Membrane</keyword>
<gene>
    <name evidence="2" type="ORF">LK996_03515</name>
</gene>
<proteinExistence type="predicted"/>
<dbReference type="RefSeq" id="WP_230525767.1">
    <property type="nucleotide sequence ID" value="NZ_JAJGAK010000001.1"/>
</dbReference>
<evidence type="ECO:0000313" key="2">
    <source>
        <dbReference type="EMBL" id="MCC8362143.1"/>
    </source>
</evidence>
<evidence type="ECO:0000256" key="1">
    <source>
        <dbReference type="SAM" id="Phobius"/>
    </source>
</evidence>
<evidence type="ECO:0000313" key="3">
    <source>
        <dbReference type="Proteomes" id="UP001165293"/>
    </source>
</evidence>
<name>A0ABS8JF83_9GAMM</name>
<dbReference type="Proteomes" id="UP001165293">
    <property type="component" value="Unassembled WGS sequence"/>
</dbReference>
<comment type="caution">
    <text evidence="2">The sequence shown here is derived from an EMBL/GenBank/DDBJ whole genome shotgun (WGS) entry which is preliminary data.</text>
</comment>
<dbReference type="EMBL" id="JAJGAK010000001">
    <property type="protein sequence ID" value="MCC8362143.1"/>
    <property type="molecule type" value="Genomic_DNA"/>
</dbReference>
<sequence>MKKHTVKDISLIASIASCFTQIGAQLFAILVIVRTAIAAPPRSLAMFEGEYGYDSSLFWQTVPNITLALLVVAIIANWRTTRRNLLLLSLALFLAGSAVAALVVQPGFGKLLANGYSNVVDATLQGHAATLYTYEWGLWFIALAAGMTLLVALSRPVAAR</sequence>